<dbReference type="EMBL" id="CP098755">
    <property type="protein sequence ID" value="USG65265.1"/>
    <property type="molecule type" value="Genomic_DNA"/>
</dbReference>
<accession>A0ABY4WDL6</accession>
<organism evidence="1 2">
    <name type="scientific">Brevibacillus ruminantium</name>
    <dbReference type="NCBI Taxonomy" id="2950604"/>
    <lineage>
        <taxon>Bacteria</taxon>
        <taxon>Bacillati</taxon>
        <taxon>Bacillota</taxon>
        <taxon>Bacilli</taxon>
        <taxon>Bacillales</taxon>
        <taxon>Paenibacillaceae</taxon>
        <taxon>Brevibacillus</taxon>
    </lineage>
</organism>
<keyword evidence="2" id="KW-1185">Reference proteome</keyword>
<proteinExistence type="predicted"/>
<reference evidence="1" key="1">
    <citation type="submission" date="2022-06" db="EMBL/GenBank/DDBJ databases">
        <title>Genome sequencing of Brevibacillus sp. BB3-R1.</title>
        <authorList>
            <person name="Heo J."/>
            <person name="Lee D."/>
            <person name="Won M."/>
            <person name="Han B.-H."/>
            <person name="Hong S.-B."/>
            <person name="Kwon S.-W."/>
        </authorList>
    </citation>
    <scope>NUCLEOTIDE SEQUENCE</scope>
    <source>
        <strain evidence="1">BB3-R1</strain>
    </source>
</reference>
<dbReference type="RefSeq" id="WP_251872358.1">
    <property type="nucleotide sequence ID" value="NZ_CP098755.1"/>
</dbReference>
<gene>
    <name evidence="1" type="ORF">NDK47_24675</name>
</gene>
<dbReference type="PROSITE" id="PS51257">
    <property type="entry name" value="PROKAR_LIPOPROTEIN"/>
    <property type="match status" value="1"/>
</dbReference>
<protein>
    <recommendedName>
        <fullName evidence="3">DUF3139 domain-containing protein</fullName>
    </recommendedName>
</protein>
<sequence length="106" mass="12189">MRRRVITYILLLVLAISSVGGCSTFFGTITGRMEALSQAISYIHKTYAVPTEHLDATIPFYRYETLGYHLKVYDSHTHFTYALTVRFPSDKDGVDIEEFPYNPFIE</sequence>
<name>A0ABY4WDL6_9BACL</name>
<evidence type="ECO:0000313" key="1">
    <source>
        <dbReference type="EMBL" id="USG65265.1"/>
    </source>
</evidence>
<evidence type="ECO:0008006" key="3">
    <source>
        <dbReference type="Google" id="ProtNLM"/>
    </source>
</evidence>
<evidence type="ECO:0000313" key="2">
    <source>
        <dbReference type="Proteomes" id="UP001056500"/>
    </source>
</evidence>
<dbReference type="Proteomes" id="UP001056500">
    <property type="component" value="Chromosome"/>
</dbReference>